<organism evidence="1 2">
    <name type="scientific">Bradyrhizobium barranii subsp. apii</name>
    <dbReference type="NCBI Taxonomy" id="2819348"/>
    <lineage>
        <taxon>Bacteria</taxon>
        <taxon>Pseudomonadati</taxon>
        <taxon>Pseudomonadota</taxon>
        <taxon>Alphaproteobacteria</taxon>
        <taxon>Hyphomicrobiales</taxon>
        <taxon>Nitrobacteraceae</taxon>
        <taxon>Bradyrhizobium</taxon>
        <taxon>Bradyrhizobium barranii</taxon>
    </lineage>
</organism>
<protein>
    <submittedName>
        <fullName evidence="1">3-keto-5-aminohexanoate cleavage protein</fullName>
    </submittedName>
</protein>
<dbReference type="RefSeq" id="WP_224580691.1">
    <property type="nucleotide sequence ID" value="NZ_CP096251.1"/>
</dbReference>
<reference evidence="1" key="2">
    <citation type="submission" date="2022-04" db="EMBL/GenBank/DDBJ databases">
        <authorList>
            <person name="Bromfield E.S.P."/>
            <person name="Cloutier S."/>
        </authorList>
    </citation>
    <scope>NUCLEOTIDE SEQUENCE</scope>
    <source>
        <strain evidence="1">1S5</strain>
    </source>
</reference>
<accession>A0A8T5VD05</accession>
<gene>
    <name evidence="1" type="ORF">HAP41_0000031190</name>
</gene>
<name>A0A8T5VD05_9BRAD</name>
<reference evidence="1" key="1">
    <citation type="journal article" date="2017" name="Syst. Appl. Microbiol.">
        <title>Soybeans inoculated with root zone soils of Canadian native legumes harbour diverse and novel Bradyrhizobium spp. that possess agricultural potential.</title>
        <authorList>
            <person name="Bromfield E.S.P."/>
            <person name="Cloutier S."/>
            <person name="Tambong J.T."/>
            <person name="Tran Thi T.V."/>
        </authorList>
    </citation>
    <scope>NUCLEOTIDE SEQUENCE</scope>
    <source>
        <strain evidence="1">1S5</strain>
    </source>
</reference>
<dbReference type="AlphaFoldDB" id="A0A8T5VD05"/>
<sequence length="35" mass="3388">MPAKTNAGAHATAILTSLGATVATADDARAMFGLA</sequence>
<dbReference type="EMBL" id="CP096255">
    <property type="protein sequence ID" value="UPT84788.1"/>
    <property type="molecule type" value="Genomic_DNA"/>
</dbReference>
<dbReference type="Proteomes" id="UP000551709">
    <property type="component" value="Chromosome"/>
</dbReference>
<proteinExistence type="predicted"/>
<evidence type="ECO:0000313" key="2">
    <source>
        <dbReference type="Proteomes" id="UP000551709"/>
    </source>
</evidence>
<evidence type="ECO:0000313" key="1">
    <source>
        <dbReference type="EMBL" id="UPT84788.1"/>
    </source>
</evidence>